<feature type="compositionally biased region" description="Low complexity" evidence="8">
    <location>
        <begin position="36"/>
        <end position="47"/>
    </location>
</feature>
<feature type="domain" description="Phosphatidic acid phosphatase type 2/haloperoxidase" evidence="10">
    <location>
        <begin position="161"/>
        <end position="314"/>
    </location>
</feature>
<evidence type="ECO:0000256" key="4">
    <source>
        <dbReference type="ARBA" id="ARBA00022824"/>
    </source>
</evidence>
<evidence type="ECO:0000256" key="5">
    <source>
        <dbReference type="ARBA" id="ARBA00022989"/>
    </source>
</evidence>
<evidence type="ECO:0000256" key="3">
    <source>
        <dbReference type="ARBA" id="ARBA00022801"/>
    </source>
</evidence>
<keyword evidence="12" id="KW-1185">Reference proteome</keyword>
<dbReference type="Pfam" id="PF01569">
    <property type="entry name" value="PAP2"/>
    <property type="match status" value="1"/>
</dbReference>
<keyword evidence="3" id="KW-0378">Hydrolase</keyword>
<feature type="transmembrane region" description="Helical" evidence="9">
    <location>
        <begin position="329"/>
        <end position="347"/>
    </location>
</feature>
<dbReference type="OrthoDB" id="301434at2759"/>
<gene>
    <name evidence="11" type="ORF">FOMPIDRAFT_1021428</name>
</gene>
<evidence type="ECO:0000256" key="2">
    <source>
        <dbReference type="ARBA" id="ARBA00022692"/>
    </source>
</evidence>
<dbReference type="InterPro" id="IPR036938">
    <property type="entry name" value="PAP2/HPO_sf"/>
</dbReference>
<dbReference type="FunCoup" id="S8EL13">
    <property type="interactions" value="318"/>
</dbReference>
<feature type="region of interest" description="Disordered" evidence="8">
    <location>
        <begin position="1"/>
        <end position="78"/>
    </location>
</feature>
<dbReference type="PANTHER" id="PTHR14969">
    <property type="entry name" value="SPHINGOSINE-1-PHOSPHATE PHOSPHOHYDROLASE"/>
    <property type="match status" value="1"/>
</dbReference>
<feature type="transmembrane region" description="Helical" evidence="9">
    <location>
        <begin position="556"/>
        <end position="581"/>
    </location>
</feature>
<comment type="similarity">
    <text evidence="7">Belongs to the type 2 lipid phosphate phosphatase family.</text>
</comment>
<sequence>MTSIIAPNAVPGSQLAGCPHVDDSSPASDSYIETGSMRSESRSSSVSPTEDRRFWDEKTGYGMDSDDEGEGEGEDEGEGNVCIGLLPEDVYEEAMNSWRSSIRRRIRNSVIWESDVLARMQNRIRTPFLDTYFVYTSSLGTHTFFMISLPTFIFFGFGDVARGLLLVLALGVYVSSFVKDAICSPRPFSPPVTRLTIGTHHHEYGFPSTHTTNSVSIALFFFTLLRQAYTRSAASVASAVTSVQNTTAAVLDEAAAPALNPGFFISNNAYHILSGVLLFYVFSIVYGRLYTGMHSFTDCLCGFVLGTGIWVLHVFFSDALHEWIKDSDWIVPAVTVPLCLFMVHWHPQPVDDCPCFEDAIAFMSVVMGEILSRWYMFHNGFDESYFVRIQPGSPWGNWMDAATWWSVGGMKMVLGILIIFVWRILAKSILHFVLPPIFRLLAHAFTLPHRRFYTPATDYTSVPPEKGLYPIPSVIDLPSMMDVDMDAGASGHRFGLPGGGIYGERSVKLRGAKARGRLPTQDAYPAEKAGLGLGVDEYRAKEEVVKHYDADVLTKVFVYCGIGMLACGIIPVMFEVLGWGVRLR</sequence>
<protein>
    <recommendedName>
        <fullName evidence="10">Phosphatidic acid phosphatase type 2/haloperoxidase domain-containing protein</fullName>
    </recommendedName>
</protein>
<feature type="compositionally biased region" description="Acidic residues" evidence="8">
    <location>
        <begin position="64"/>
        <end position="78"/>
    </location>
</feature>
<reference evidence="11 12" key="1">
    <citation type="journal article" date="2012" name="Science">
        <title>The Paleozoic origin of enzymatic lignin decomposition reconstructed from 31 fungal genomes.</title>
        <authorList>
            <person name="Floudas D."/>
            <person name="Binder M."/>
            <person name="Riley R."/>
            <person name="Barry K."/>
            <person name="Blanchette R.A."/>
            <person name="Henrissat B."/>
            <person name="Martinez A.T."/>
            <person name="Otillar R."/>
            <person name="Spatafora J.W."/>
            <person name="Yadav J.S."/>
            <person name="Aerts A."/>
            <person name="Benoit I."/>
            <person name="Boyd A."/>
            <person name="Carlson A."/>
            <person name="Copeland A."/>
            <person name="Coutinho P.M."/>
            <person name="de Vries R.P."/>
            <person name="Ferreira P."/>
            <person name="Findley K."/>
            <person name="Foster B."/>
            <person name="Gaskell J."/>
            <person name="Glotzer D."/>
            <person name="Gorecki P."/>
            <person name="Heitman J."/>
            <person name="Hesse C."/>
            <person name="Hori C."/>
            <person name="Igarashi K."/>
            <person name="Jurgens J.A."/>
            <person name="Kallen N."/>
            <person name="Kersten P."/>
            <person name="Kohler A."/>
            <person name="Kuees U."/>
            <person name="Kumar T.K.A."/>
            <person name="Kuo A."/>
            <person name="LaButti K."/>
            <person name="Larrondo L.F."/>
            <person name="Lindquist E."/>
            <person name="Ling A."/>
            <person name="Lombard V."/>
            <person name="Lucas S."/>
            <person name="Lundell T."/>
            <person name="Martin R."/>
            <person name="McLaughlin D.J."/>
            <person name="Morgenstern I."/>
            <person name="Morin E."/>
            <person name="Murat C."/>
            <person name="Nagy L.G."/>
            <person name="Nolan M."/>
            <person name="Ohm R.A."/>
            <person name="Patyshakuliyeva A."/>
            <person name="Rokas A."/>
            <person name="Ruiz-Duenas F.J."/>
            <person name="Sabat G."/>
            <person name="Salamov A."/>
            <person name="Samejima M."/>
            <person name="Schmutz J."/>
            <person name="Slot J.C."/>
            <person name="St John F."/>
            <person name="Stenlid J."/>
            <person name="Sun H."/>
            <person name="Sun S."/>
            <person name="Syed K."/>
            <person name="Tsang A."/>
            <person name="Wiebenga A."/>
            <person name="Young D."/>
            <person name="Pisabarro A."/>
            <person name="Eastwood D.C."/>
            <person name="Martin F."/>
            <person name="Cullen D."/>
            <person name="Grigoriev I.V."/>
            <person name="Hibbett D.S."/>
        </authorList>
    </citation>
    <scope>NUCLEOTIDE SEQUENCE</scope>
    <source>
        <strain evidence="12">FP-58527</strain>
    </source>
</reference>
<dbReference type="GO" id="GO:0005789">
    <property type="term" value="C:endoplasmic reticulum membrane"/>
    <property type="evidence" value="ECO:0007669"/>
    <property type="project" value="UniProtKB-SubCell"/>
</dbReference>
<evidence type="ECO:0000313" key="12">
    <source>
        <dbReference type="Proteomes" id="UP000015241"/>
    </source>
</evidence>
<evidence type="ECO:0000259" key="10">
    <source>
        <dbReference type="SMART" id="SM00014"/>
    </source>
</evidence>
<dbReference type="EMBL" id="KE504123">
    <property type="protein sequence ID" value="EPT05792.1"/>
    <property type="molecule type" value="Genomic_DNA"/>
</dbReference>
<dbReference type="InParanoid" id="S8EL13"/>
<name>S8EL13_FOMSC</name>
<feature type="transmembrane region" description="Helical" evidence="9">
    <location>
        <begin position="163"/>
        <end position="183"/>
    </location>
</feature>
<feature type="transmembrane region" description="Helical" evidence="9">
    <location>
        <begin position="299"/>
        <end position="317"/>
    </location>
</feature>
<dbReference type="InterPro" id="IPR000326">
    <property type="entry name" value="PAP2/HPO"/>
</dbReference>
<dbReference type="GO" id="GO:0042392">
    <property type="term" value="F:sphingosine-1-phosphate phosphatase activity"/>
    <property type="evidence" value="ECO:0007669"/>
    <property type="project" value="TreeGrafter"/>
</dbReference>
<evidence type="ECO:0000256" key="1">
    <source>
        <dbReference type="ARBA" id="ARBA00004477"/>
    </source>
</evidence>
<dbReference type="Gene3D" id="1.20.144.10">
    <property type="entry name" value="Phosphatidic acid phosphatase type 2/haloperoxidase"/>
    <property type="match status" value="1"/>
</dbReference>
<dbReference type="STRING" id="743788.S8EL13"/>
<evidence type="ECO:0000256" key="6">
    <source>
        <dbReference type="ARBA" id="ARBA00023136"/>
    </source>
</evidence>
<dbReference type="HOGENOM" id="CLU_019266_1_0_1"/>
<dbReference type="Proteomes" id="UP000015241">
    <property type="component" value="Unassembled WGS sequence"/>
</dbReference>
<keyword evidence="6 9" id="KW-0472">Membrane</keyword>
<evidence type="ECO:0000256" key="8">
    <source>
        <dbReference type="SAM" id="MobiDB-lite"/>
    </source>
</evidence>
<feature type="transmembrane region" description="Helical" evidence="9">
    <location>
        <begin position="402"/>
        <end position="422"/>
    </location>
</feature>
<dbReference type="AlphaFoldDB" id="S8EL13"/>
<feature type="transmembrane region" description="Helical" evidence="9">
    <location>
        <begin position="132"/>
        <end position="157"/>
    </location>
</feature>
<feature type="transmembrane region" description="Helical" evidence="9">
    <location>
        <begin position="269"/>
        <end position="287"/>
    </location>
</feature>
<dbReference type="eggNOG" id="KOG2822">
    <property type="taxonomic scope" value="Eukaryota"/>
</dbReference>
<evidence type="ECO:0000313" key="11">
    <source>
        <dbReference type="EMBL" id="EPT05792.1"/>
    </source>
</evidence>
<evidence type="ECO:0000256" key="7">
    <source>
        <dbReference type="ARBA" id="ARBA00038324"/>
    </source>
</evidence>
<comment type="subcellular location">
    <subcellularLocation>
        <location evidence="1">Endoplasmic reticulum membrane</location>
        <topology evidence="1">Multi-pass membrane protein</topology>
    </subcellularLocation>
</comment>
<dbReference type="SUPFAM" id="SSF48317">
    <property type="entry name" value="Acid phosphatase/Vanadium-dependent haloperoxidase"/>
    <property type="match status" value="1"/>
</dbReference>
<evidence type="ECO:0000256" key="9">
    <source>
        <dbReference type="SAM" id="Phobius"/>
    </source>
</evidence>
<accession>S8EL13</accession>
<feature type="compositionally biased region" description="Basic and acidic residues" evidence="8">
    <location>
        <begin position="49"/>
        <end position="59"/>
    </location>
</feature>
<keyword evidence="5 9" id="KW-1133">Transmembrane helix</keyword>
<proteinExistence type="inferred from homology"/>
<keyword evidence="4" id="KW-0256">Endoplasmic reticulum</keyword>
<dbReference type="PANTHER" id="PTHR14969:SF28">
    <property type="entry name" value="DIHYDROSPHINGOSINE 1-PHOSPHATE PHOSPHATASE LCB3-RELATED"/>
    <property type="match status" value="1"/>
</dbReference>
<dbReference type="SMART" id="SM00014">
    <property type="entry name" value="acidPPc"/>
    <property type="match status" value="1"/>
</dbReference>
<organism evidence="11 12">
    <name type="scientific">Fomitopsis schrenkii</name>
    <name type="common">Brown rot fungus</name>
    <dbReference type="NCBI Taxonomy" id="2126942"/>
    <lineage>
        <taxon>Eukaryota</taxon>
        <taxon>Fungi</taxon>
        <taxon>Dikarya</taxon>
        <taxon>Basidiomycota</taxon>
        <taxon>Agaricomycotina</taxon>
        <taxon>Agaricomycetes</taxon>
        <taxon>Polyporales</taxon>
        <taxon>Fomitopsis</taxon>
    </lineage>
</organism>
<keyword evidence="2 9" id="KW-0812">Transmembrane</keyword>